<comment type="caution">
    <text evidence="1">The sequence shown here is derived from an EMBL/GenBank/DDBJ whole genome shotgun (WGS) entry which is preliminary data.</text>
</comment>
<dbReference type="AlphaFoldDB" id="A0A9D4BVI7"/>
<name>A0A9D4BVI7_DREPO</name>
<accession>A0A9D4BVI7</accession>
<reference evidence="1" key="1">
    <citation type="journal article" date="2019" name="bioRxiv">
        <title>The Genome of the Zebra Mussel, Dreissena polymorpha: A Resource for Invasive Species Research.</title>
        <authorList>
            <person name="McCartney M.A."/>
            <person name="Auch B."/>
            <person name="Kono T."/>
            <person name="Mallez S."/>
            <person name="Zhang Y."/>
            <person name="Obille A."/>
            <person name="Becker A."/>
            <person name="Abrahante J.E."/>
            <person name="Garbe J."/>
            <person name="Badalamenti J.P."/>
            <person name="Herman A."/>
            <person name="Mangelson H."/>
            <person name="Liachko I."/>
            <person name="Sullivan S."/>
            <person name="Sone E.D."/>
            <person name="Koren S."/>
            <person name="Silverstein K.A.T."/>
            <person name="Beckman K.B."/>
            <person name="Gohl D.M."/>
        </authorList>
    </citation>
    <scope>NUCLEOTIDE SEQUENCE</scope>
    <source>
        <strain evidence="1">Duluth1</strain>
        <tissue evidence="1">Whole animal</tissue>
    </source>
</reference>
<keyword evidence="2" id="KW-1185">Reference proteome</keyword>
<organism evidence="1 2">
    <name type="scientific">Dreissena polymorpha</name>
    <name type="common">Zebra mussel</name>
    <name type="synonym">Mytilus polymorpha</name>
    <dbReference type="NCBI Taxonomy" id="45954"/>
    <lineage>
        <taxon>Eukaryota</taxon>
        <taxon>Metazoa</taxon>
        <taxon>Spiralia</taxon>
        <taxon>Lophotrochozoa</taxon>
        <taxon>Mollusca</taxon>
        <taxon>Bivalvia</taxon>
        <taxon>Autobranchia</taxon>
        <taxon>Heteroconchia</taxon>
        <taxon>Euheterodonta</taxon>
        <taxon>Imparidentia</taxon>
        <taxon>Neoheterodontei</taxon>
        <taxon>Myida</taxon>
        <taxon>Dreissenoidea</taxon>
        <taxon>Dreissenidae</taxon>
        <taxon>Dreissena</taxon>
    </lineage>
</organism>
<dbReference type="Proteomes" id="UP000828390">
    <property type="component" value="Unassembled WGS sequence"/>
</dbReference>
<evidence type="ECO:0000313" key="2">
    <source>
        <dbReference type="Proteomes" id="UP000828390"/>
    </source>
</evidence>
<evidence type="ECO:0000313" key="1">
    <source>
        <dbReference type="EMBL" id="KAH3710777.1"/>
    </source>
</evidence>
<dbReference type="EMBL" id="JAIWYP010000014">
    <property type="protein sequence ID" value="KAH3710777.1"/>
    <property type="molecule type" value="Genomic_DNA"/>
</dbReference>
<gene>
    <name evidence="1" type="ORF">DPMN_070272</name>
</gene>
<proteinExistence type="predicted"/>
<reference evidence="1" key="2">
    <citation type="submission" date="2020-11" db="EMBL/GenBank/DDBJ databases">
        <authorList>
            <person name="McCartney M.A."/>
            <person name="Auch B."/>
            <person name="Kono T."/>
            <person name="Mallez S."/>
            <person name="Becker A."/>
            <person name="Gohl D.M."/>
            <person name="Silverstein K.A.T."/>
            <person name="Koren S."/>
            <person name="Bechman K.B."/>
            <person name="Herman A."/>
            <person name="Abrahante J.E."/>
            <person name="Garbe J."/>
        </authorList>
    </citation>
    <scope>NUCLEOTIDE SEQUENCE</scope>
    <source>
        <strain evidence="1">Duluth1</strain>
        <tissue evidence="1">Whole animal</tissue>
    </source>
</reference>
<protein>
    <submittedName>
        <fullName evidence="1">Uncharacterized protein</fullName>
    </submittedName>
</protein>
<sequence length="123" mass="14280">MQLQNDRMSFEELGKLLKEVNQTLEEAKKTGKSFSEIAERTLSKHLQKLDATYQLGLIRLKKKTTVGEQRLHRKTKFGENRLERKTQFGAQRIKNRVQHGIKRMQQAANKTAHADYEREVAGS</sequence>